<keyword evidence="3 8" id="KW-0819">tRNA processing</keyword>
<dbReference type="PROSITE" id="PS51747">
    <property type="entry name" value="CYT_DCMP_DEAMINASES_2"/>
    <property type="match status" value="1"/>
</dbReference>
<dbReference type="Pfam" id="PF00383">
    <property type="entry name" value="dCMP_cyt_deam_1"/>
    <property type="match status" value="1"/>
</dbReference>
<evidence type="ECO:0000259" key="9">
    <source>
        <dbReference type="PROSITE" id="PS51747"/>
    </source>
</evidence>
<dbReference type="HAMAP" id="MF_00972">
    <property type="entry name" value="tRNA_aden_deaminase"/>
    <property type="match status" value="1"/>
</dbReference>
<dbReference type="InterPro" id="IPR028883">
    <property type="entry name" value="tRNA_aden_deaminase"/>
</dbReference>
<sequence length="151" mass="16651">MKTNRFMEMALQEARAAEERGEVPIGAVVVIDDIAISSSGNRTRELKDITAHAEIAAIRLACEALGQERLTGADLYVTLEPCTMCAAAISFARIRRLYYGAEDPKGGAVDNGVRFYAQPTCHHAPEVYSGINEVQSAEMLRRFFSQKRETP</sequence>
<comment type="function">
    <text evidence="8">Catalyzes the deamination of adenosine to inosine at the wobble position 34 of tRNA(Arg2).</text>
</comment>
<dbReference type="PANTHER" id="PTHR11079">
    <property type="entry name" value="CYTOSINE DEAMINASE FAMILY MEMBER"/>
    <property type="match status" value="1"/>
</dbReference>
<protein>
    <recommendedName>
        <fullName evidence="8">tRNA-specific adenosine deaminase</fullName>
        <ecNumber evidence="8">3.5.4.33</ecNumber>
    </recommendedName>
</protein>
<dbReference type="GO" id="GO:0002100">
    <property type="term" value="P:tRNA wobble adenosine to inosine editing"/>
    <property type="evidence" value="ECO:0007669"/>
    <property type="project" value="UniProtKB-UniRule"/>
</dbReference>
<dbReference type="InterPro" id="IPR016193">
    <property type="entry name" value="Cytidine_deaminase-like"/>
</dbReference>
<evidence type="ECO:0000313" key="10">
    <source>
        <dbReference type="EMBL" id="MBB3918966.1"/>
    </source>
</evidence>
<feature type="binding site" evidence="8">
    <location>
        <position position="85"/>
    </location>
    <ligand>
        <name>Zn(2+)</name>
        <dbReference type="ChEBI" id="CHEBI:29105"/>
        <note>catalytic</note>
    </ligand>
</feature>
<comment type="cofactor">
    <cofactor evidence="8">
        <name>Zn(2+)</name>
        <dbReference type="ChEBI" id="CHEBI:29105"/>
    </cofactor>
    <text evidence="8">Binds 1 zinc ion per subunit.</text>
</comment>
<comment type="subunit">
    <text evidence="2 8">Homodimer.</text>
</comment>
<name>A0A7W6FMX5_9HYPH</name>
<dbReference type="InterPro" id="IPR002125">
    <property type="entry name" value="CMP_dCMP_dom"/>
</dbReference>
<dbReference type="EC" id="3.5.4.33" evidence="8"/>
<evidence type="ECO:0000256" key="3">
    <source>
        <dbReference type="ARBA" id="ARBA00022694"/>
    </source>
</evidence>
<feature type="binding site" evidence="8">
    <location>
        <position position="52"/>
    </location>
    <ligand>
        <name>Zn(2+)</name>
        <dbReference type="ChEBI" id="CHEBI:29105"/>
        <note>catalytic</note>
    </ligand>
</feature>
<accession>A0A7W6FMX5</accession>
<dbReference type="GO" id="GO:0008270">
    <property type="term" value="F:zinc ion binding"/>
    <property type="evidence" value="ECO:0007669"/>
    <property type="project" value="UniProtKB-UniRule"/>
</dbReference>
<dbReference type="CDD" id="cd01285">
    <property type="entry name" value="nucleoside_deaminase"/>
    <property type="match status" value="1"/>
</dbReference>
<evidence type="ECO:0000256" key="1">
    <source>
        <dbReference type="ARBA" id="ARBA00010669"/>
    </source>
</evidence>
<evidence type="ECO:0000256" key="2">
    <source>
        <dbReference type="ARBA" id="ARBA00011738"/>
    </source>
</evidence>
<dbReference type="AlphaFoldDB" id="A0A7W6FMX5"/>
<comment type="similarity">
    <text evidence="1">Belongs to the cytidine and deoxycytidylate deaminase family. ADAT2 subfamily.</text>
</comment>
<evidence type="ECO:0000256" key="7">
    <source>
        <dbReference type="ARBA" id="ARBA00048045"/>
    </source>
</evidence>
<keyword evidence="4 8" id="KW-0479">Metal-binding</keyword>
<feature type="active site" description="Proton donor" evidence="8">
    <location>
        <position position="54"/>
    </location>
</feature>
<feature type="domain" description="CMP/dCMP-type deaminase" evidence="9">
    <location>
        <begin position="1"/>
        <end position="110"/>
    </location>
</feature>
<gene>
    <name evidence="8" type="primary">tadA</name>
    <name evidence="10" type="ORF">GGQ65_006306</name>
</gene>
<evidence type="ECO:0000313" key="11">
    <source>
        <dbReference type="Proteomes" id="UP000545490"/>
    </source>
</evidence>
<evidence type="ECO:0000256" key="6">
    <source>
        <dbReference type="ARBA" id="ARBA00022833"/>
    </source>
</evidence>
<dbReference type="EMBL" id="JACIDG010000022">
    <property type="protein sequence ID" value="MBB3918966.1"/>
    <property type="molecule type" value="Genomic_DNA"/>
</dbReference>
<dbReference type="PANTHER" id="PTHR11079:SF202">
    <property type="entry name" value="TRNA-SPECIFIC ADENOSINE DEAMINASE"/>
    <property type="match status" value="1"/>
</dbReference>
<evidence type="ECO:0000256" key="5">
    <source>
        <dbReference type="ARBA" id="ARBA00022801"/>
    </source>
</evidence>
<evidence type="ECO:0000256" key="8">
    <source>
        <dbReference type="HAMAP-Rule" id="MF_00972"/>
    </source>
</evidence>
<feature type="binding site" evidence="8">
    <location>
        <position position="82"/>
    </location>
    <ligand>
        <name>Zn(2+)</name>
        <dbReference type="ChEBI" id="CHEBI:29105"/>
        <note>catalytic</note>
    </ligand>
</feature>
<comment type="catalytic activity">
    <reaction evidence="7 8">
        <text>adenosine(34) in tRNA + H2O + H(+) = inosine(34) in tRNA + NH4(+)</text>
        <dbReference type="Rhea" id="RHEA:43168"/>
        <dbReference type="Rhea" id="RHEA-COMP:10373"/>
        <dbReference type="Rhea" id="RHEA-COMP:10374"/>
        <dbReference type="ChEBI" id="CHEBI:15377"/>
        <dbReference type="ChEBI" id="CHEBI:15378"/>
        <dbReference type="ChEBI" id="CHEBI:28938"/>
        <dbReference type="ChEBI" id="CHEBI:74411"/>
        <dbReference type="ChEBI" id="CHEBI:82852"/>
        <dbReference type="EC" id="3.5.4.33"/>
    </reaction>
</comment>
<dbReference type="InterPro" id="IPR016192">
    <property type="entry name" value="APOBEC/CMP_deaminase_Zn-bd"/>
</dbReference>
<reference evidence="10 11" key="1">
    <citation type="submission" date="2020-08" db="EMBL/GenBank/DDBJ databases">
        <title>Genomic Encyclopedia of Type Strains, Phase IV (KMG-IV): sequencing the most valuable type-strain genomes for metagenomic binning, comparative biology and taxonomic classification.</title>
        <authorList>
            <person name="Goeker M."/>
        </authorList>
    </citation>
    <scope>NUCLEOTIDE SEQUENCE [LARGE SCALE GENOMIC DNA]</scope>
    <source>
        <strain evidence="10 11">DSM 19331</strain>
    </source>
</reference>
<dbReference type="Proteomes" id="UP000545490">
    <property type="component" value="Unassembled WGS sequence"/>
</dbReference>
<proteinExistence type="inferred from homology"/>
<keyword evidence="5 8" id="KW-0378">Hydrolase</keyword>
<comment type="caution">
    <text evidence="10">The sequence shown here is derived from an EMBL/GenBank/DDBJ whole genome shotgun (WGS) entry which is preliminary data.</text>
</comment>
<keyword evidence="6 8" id="KW-0862">Zinc</keyword>
<dbReference type="Gene3D" id="3.40.140.10">
    <property type="entry name" value="Cytidine Deaminase, domain 2"/>
    <property type="match status" value="1"/>
</dbReference>
<organism evidence="10 11">
    <name type="scientific">Rhizobium fabae</name>
    <dbReference type="NCBI Taxonomy" id="573179"/>
    <lineage>
        <taxon>Bacteria</taxon>
        <taxon>Pseudomonadati</taxon>
        <taxon>Pseudomonadota</taxon>
        <taxon>Alphaproteobacteria</taxon>
        <taxon>Hyphomicrobiales</taxon>
        <taxon>Rhizobiaceae</taxon>
        <taxon>Rhizobium/Agrobacterium group</taxon>
        <taxon>Rhizobium</taxon>
    </lineage>
</organism>
<evidence type="ECO:0000256" key="4">
    <source>
        <dbReference type="ARBA" id="ARBA00022723"/>
    </source>
</evidence>
<dbReference type="SUPFAM" id="SSF53927">
    <property type="entry name" value="Cytidine deaminase-like"/>
    <property type="match status" value="1"/>
</dbReference>
<dbReference type="PROSITE" id="PS00903">
    <property type="entry name" value="CYT_DCMP_DEAMINASES_1"/>
    <property type="match status" value="1"/>
</dbReference>
<dbReference type="GO" id="GO:0052717">
    <property type="term" value="F:tRNA-specific adenosine-34 deaminase activity"/>
    <property type="evidence" value="ECO:0007669"/>
    <property type="project" value="UniProtKB-UniRule"/>
</dbReference>